<dbReference type="EMBL" id="UGRI01000001">
    <property type="protein sequence ID" value="SUA20280.1"/>
    <property type="molecule type" value="Genomic_DNA"/>
</dbReference>
<evidence type="ECO:0000256" key="1">
    <source>
        <dbReference type="ARBA" id="ARBA00004442"/>
    </source>
</evidence>
<dbReference type="SUPFAM" id="SSF56935">
    <property type="entry name" value="Porins"/>
    <property type="match status" value="1"/>
</dbReference>
<comment type="subcellular location">
    <subcellularLocation>
        <location evidence="1">Cell outer membrane</location>
    </subcellularLocation>
</comment>
<dbReference type="GO" id="GO:0009279">
    <property type="term" value="C:cell outer membrane"/>
    <property type="evidence" value="ECO:0007669"/>
    <property type="project" value="UniProtKB-SubCell"/>
</dbReference>
<accession>A0A378VW05</accession>
<organism evidence="4">
    <name type="scientific">Neisseria gonorrhoeae</name>
    <dbReference type="NCBI Taxonomy" id="485"/>
    <lineage>
        <taxon>Bacteria</taxon>
        <taxon>Pseudomonadati</taxon>
        <taxon>Pseudomonadota</taxon>
        <taxon>Betaproteobacteria</taxon>
        <taxon>Neisseriales</taxon>
        <taxon>Neisseriaceae</taxon>
        <taxon>Neisseria</taxon>
    </lineage>
</organism>
<proteinExistence type="predicted"/>
<reference evidence="4" key="1">
    <citation type="submission" date="2018-06" db="EMBL/GenBank/DDBJ databases">
        <authorList>
            <consortium name="Pathogen Informatics"/>
            <person name="Doyle S."/>
        </authorList>
    </citation>
    <scope>NUCLEOTIDE SEQUENCE [LARGE SCALE GENOMIC DNA]</scope>
    <source>
        <strain evidence="4">NCTC11421</strain>
    </source>
</reference>
<sequence>MASGLGIDKREAAKGFTVADVYAGVNIKDKYGLRLGVNNVFNKNTSNTSAATTSSPYPQRSVCTGQDILVEFACGILKPCRLKIPALAY</sequence>
<gene>
    <name evidence="4" type="ORF">NCTC11421_00361</name>
</gene>
<protein>
    <submittedName>
        <fullName evidence="4">TonB dependent receptor</fullName>
    </submittedName>
</protein>
<dbReference type="InterPro" id="IPR036942">
    <property type="entry name" value="Beta-barrel_TonB_sf"/>
</dbReference>
<dbReference type="AlphaFoldDB" id="A0A378VW05"/>
<evidence type="ECO:0000313" key="4">
    <source>
        <dbReference type="EMBL" id="SUA20280.1"/>
    </source>
</evidence>
<name>A0A378VW05_NEIGO</name>
<keyword evidence="2" id="KW-0472">Membrane</keyword>
<evidence type="ECO:0000256" key="3">
    <source>
        <dbReference type="ARBA" id="ARBA00023237"/>
    </source>
</evidence>
<keyword evidence="4" id="KW-0675">Receptor</keyword>
<evidence type="ECO:0000256" key="2">
    <source>
        <dbReference type="ARBA" id="ARBA00023136"/>
    </source>
</evidence>
<keyword evidence="3" id="KW-0998">Cell outer membrane</keyword>
<dbReference type="Gene3D" id="2.40.170.20">
    <property type="entry name" value="TonB-dependent receptor, beta-barrel domain"/>
    <property type="match status" value="1"/>
</dbReference>